<dbReference type="Gene3D" id="1.10.10.10">
    <property type="entry name" value="Winged helix-like DNA-binding domain superfamily/Winged helix DNA-binding domain"/>
    <property type="match status" value="1"/>
</dbReference>
<dbReference type="PANTHER" id="PTHR16305">
    <property type="entry name" value="TESTICULAR SOLUBLE ADENYLYL CYCLASE"/>
    <property type="match status" value="1"/>
</dbReference>
<dbReference type="Pfam" id="PF13191">
    <property type="entry name" value="AAA_16"/>
    <property type="match status" value="1"/>
</dbReference>
<dbReference type="InterPro" id="IPR000792">
    <property type="entry name" value="Tscrpt_reg_LuxR_C"/>
</dbReference>
<keyword evidence="1" id="KW-0547">Nucleotide-binding</keyword>
<dbReference type="InterPro" id="IPR016032">
    <property type="entry name" value="Sig_transdc_resp-reg_C-effctor"/>
</dbReference>
<proteinExistence type="predicted"/>
<dbReference type="InterPro" id="IPR041664">
    <property type="entry name" value="AAA_16"/>
</dbReference>
<dbReference type="InterPro" id="IPR036388">
    <property type="entry name" value="WH-like_DNA-bd_sf"/>
</dbReference>
<dbReference type="AlphaFoldDB" id="A0A1M6Z2R6"/>
<name>A0A1M6Z2R6_9ACTN</name>
<dbReference type="Proteomes" id="UP000184111">
    <property type="component" value="Unassembled WGS sequence"/>
</dbReference>
<dbReference type="InterPro" id="IPR027417">
    <property type="entry name" value="P-loop_NTPase"/>
</dbReference>
<protein>
    <submittedName>
        <fullName evidence="4">Regulatory protein, luxR family</fullName>
    </submittedName>
</protein>
<dbReference type="SUPFAM" id="SSF46894">
    <property type="entry name" value="C-terminal effector domain of the bipartite response regulators"/>
    <property type="match status" value="1"/>
</dbReference>
<reference evidence="4 5" key="1">
    <citation type="submission" date="2016-11" db="EMBL/GenBank/DDBJ databases">
        <authorList>
            <person name="Jaros S."/>
            <person name="Januszkiewicz K."/>
            <person name="Wedrychowicz H."/>
        </authorList>
    </citation>
    <scope>NUCLEOTIDE SEQUENCE [LARGE SCALE GENOMIC DNA]</scope>
    <source>
        <strain evidence="4 5">CGMCC 4.2025</strain>
    </source>
</reference>
<evidence type="ECO:0000313" key="4">
    <source>
        <dbReference type="EMBL" id="SHL24589.1"/>
    </source>
</evidence>
<dbReference type="Pfam" id="PF00196">
    <property type="entry name" value="GerE"/>
    <property type="match status" value="1"/>
</dbReference>
<evidence type="ECO:0000259" key="3">
    <source>
        <dbReference type="PROSITE" id="PS50043"/>
    </source>
</evidence>
<evidence type="ECO:0000256" key="1">
    <source>
        <dbReference type="ARBA" id="ARBA00022741"/>
    </source>
</evidence>
<dbReference type="GO" id="GO:0004016">
    <property type="term" value="F:adenylate cyclase activity"/>
    <property type="evidence" value="ECO:0007669"/>
    <property type="project" value="TreeGrafter"/>
</dbReference>
<feature type="domain" description="HTH luxR-type" evidence="3">
    <location>
        <begin position="392"/>
        <end position="457"/>
    </location>
</feature>
<dbReference type="CDD" id="cd06170">
    <property type="entry name" value="LuxR_C_like"/>
    <property type="match status" value="1"/>
</dbReference>
<dbReference type="GO" id="GO:0005524">
    <property type="term" value="F:ATP binding"/>
    <property type="evidence" value="ECO:0007669"/>
    <property type="project" value="UniProtKB-KW"/>
</dbReference>
<dbReference type="GO" id="GO:0003677">
    <property type="term" value="F:DNA binding"/>
    <property type="evidence" value="ECO:0007669"/>
    <property type="project" value="InterPro"/>
</dbReference>
<accession>A0A1M6Z2R6</accession>
<dbReference type="STRING" id="310782.SAMN05216499_103199"/>
<dbReference type="GO" id="GO:0006355">
    <property type="term" value="P:regulation of DNA-templated transcription"/>
    <property type="evidence" value="ECO:0007669"/>
    <property type="project" value="InterPro"/>
</dbReference>
<keyword evidence="5" id="KW-1185">Reference proteome</keyword>
<dbReference type="PRINTS" id="PR00038">
    <property type="entry name" value="HTHLUXR"/>
</dbReference>
<dbReference type="EMBL" id="FRBI01000003">
    <property type="protein sequence ID" value="SHL24589.1"/>
    <property type="molecule type" value="Genomic_DNA"/>
</dbReference>
<dbReference type="Gene3D" id="3.40.50.300">
    <property type="entry name" value="P-loop containing nucleotide triphosphate hydrolases"/>
    <property type="match status" value="1"/>
</dbReference>
<dbReference type="SUPFAM" id="SSF52540">
    <property type="entry name" value="P-loop containing nucleoside triphosphate hydrolases"/>
    <property type="match status" value="1"/>
</dbReference>
<sequence>MVSSRIESGSADARLTGRSALLTTARAALDAGDSVLITGEPGIGRSTVLAALAAERAGNLVLRCAPAESERHLPFLGMIDLLSEVGPPAFEALSSRERTLLRAALHRTGEEAPRGRSYGSAYDDVLTLRVAVLKTLAALCERSPVLLVLDDAQWLDRPSAEALAFVARRARRLPLTAIAAVRTPYGPAWAWSGKAQALCPAPVLALPVPPMTACEVAALLAGQEGPTPSGAQLARLHEASGGNPHAALELARALAEEGRATGRDPAGPLPIPPSLRRLLLRRLTPLTSRARRTLLAASAAARPTVALLCRAGFGTASADVRDAVRLGVVEPSPTGTVRFTQPLMPRVLYEDADPAVRRRVHAALAGAADDPAERAHHLASLTPGGQAETVLPPTPLDALTGTEHRVALLVAQGASNREIATHLTISVKTVEAALTRAYRKLAVRSRVSLARAVMARGETG</sequence>
<evidence type="ECO:0000313" key="5">
    <source>
        <dbReference type="Proteomes" id="UP000184111"/>
    </source>
</evidence>
<dbReference type="RefSeq" id="WP_073494951.1">
    <property type="nucleotide sequence ID" value="NZ_FRBI01000003.1"/>
</dbReference>
<keyword evidence="2" id="KW-0067">ATP-binding</keyword>
<gene>
    <name evidence="4" type="ORF">SAMN05216499_103199</name>
</gene>
<dbReference type="PROSITE" id="PS00622">
    <property type="entry name" value="HTH_LUXR_1"/>
    <property type="match status" value="1"/>
</dbReference>
<evidence type="ECO:0000256" key="2">
    <source>
        <dbReference type="ARBA" id="ARBA00022840"/>
    </source>
</evidence>
<dbReference type="GO" id="GO:0005737">
    <property type="term" value="C:cytoplasm"/>
    <property type="evidence" value="ECO:0007669"/>
    <property type="project" value="TreeGrafter"/>
</dbReference>
<dbReference type="OrthoDB" id="3796539at2"/>
<dbReference type="SMART" id="SM00421">
    <property type="entry name" value="HTH_LUXR"/>
    <property type="match status" value="1"/>
</dbReference>
<dbReference type="PANTHER" id="PTHR16305:SF35">
    <property type="entry name" value="TRANSCRIPTIONAL ACTIVATOR DOMAIN"/>
    <property type="match status" value="1"/>
</dbReference>
<dbReference type="PROSITE" id="PS50043">
    <property type="entry name" value="HTH_LUXR_2"/>
    <property type="match status" value="1"/>
</dbReference>
<organism evidence="4 5">
    <name type="scientific">Actinacidiphila paucisporea</name>
    <dbReference type="NCBI Taxonomy" id="310782"/>
    <lineage>
        <taxon>Bacteria</taxon>
        <taxon>Bacillati</taxon>
        <taxon>Actinomycetota</taxon>
        <taxon>Actinomycetes</taxon>
        <taxon>Kitasatosporales</taxon>
        <taxon>Streptomycetaceae</taxon>
        <taxon>Actinacidiphila</taxon>
    </lineage>
</organism>